<proteinExistence type="predicted"/>
<dbReference type="PROSITE" id="PS50280">
    <property type="entry name" value="SET"/>
    <property type="match status" value="1"/>
</dbReference>
<dbReference type="GO" id="GO:0042799">
    <property type="term" value="F:histone H4K20 methyltransferase activity"/>
    <property type="evidence" value="ECO:0007669"/>
    <property type="project" value="TreeGrafter"/>
</dbReference>
<evidence type="ECO:0000313" key="3">
    <source>
        <dbReference type="Proteomes" id="UP000306918"/>
    </source>
</evidence>
<dbReference type="OrthoDB" id="947125at2"/>
<dbReference type="RefSeq" id="WP_136579793.1">
    <property type="nucleotide sequence ID" value="NZ_STFF01000008.1"/>
</dbReference>
<evidence type="ECO:0000259" key="1">
    <source>
        <dbReference type="PROSITE" id="PS50280"/>
    </source>
</evidence>
<accession>A0A4S8HGM0</accession>
<reference evidence="2 3" key="1">
    <citation type="submission" date="2019-04" db="EMBL/GenBank/DDBJ databases">
        <title>Niastella caeni sp. nov., isolated from activated sludge.</title>
        <authorList>
            <person name="Sheng M."/>
        </authorList>
    </citation>
    <scope>NUCLEOTIDE SEQUENCE [LARGE SCALE GENOMIC DNA]</scope>
    <source>
        <strain evidence="2 3">HX-2-15</strain>
    </source>
</reference>
<dbReference type="GO" id="GO:0005700">
    <property type="term" value="C:polytene chromosome"/>
    <property type="evidence" value="ECO:0007669"/>
    <property type="project" value="TreeGrafter"/>
</dbReference>
<feature type="domain" description="SET" evidence="1">
    <location>
        <begin position="6"/>
        <end position="123"/>
    </location>
</feature>
<dbReference type="Gene3D" id="2.170.270.10">
    <property type="entry name" value="SET domain"/>
    <property type="match status" value="1"/>
</dbReference>
<dbReference type="SUPFAM" id="SSF82199">
    <property type="entry name" value="SET domain"/>
    <property type="match status" value="1"/>
</dbReference>
<keyword evidence="3" id="KW-1185">Reference proteome</keyword>
<protein>
    <submittedName>
        <fullName evidence="2">SET domain-containing protein</fullName>
    </submittedName>
</protein>
<dbReference type="InterPro" id="IPR051760">
    <property type="entry name" value="KMT5A"/>
</dbReference>
<dbReference type="Pfam" id="PF00856">
    <property type="entry name" value="SET"/>
    <property type="match status" value="1"/>
</dbReference>
<evidence type="ECO:0000313" key="2">
    <source>
        <dbReference type="EMBL" id="THU34177.1"/>
    </source>
</evidence>
<dbReference type="InterPro" id="IPR046341">
    <property type="entry name" value="SET_dom_sf"/>
</dbReference>
<organism evidence="2 3">
    <name type="scientific">Niastella caeni</name>
    <dbReference type="NCBI Taxonomy" id="2569763"/>
    <lineage>
        <taxon>Bacteria</taxon>
        <taxon>Pseudomonadati</taxon>
        <taxon>Bacteroidota</taxon>
        <taxon>Chitinophagia</taxon>
        <taxon>Chitinophagales</taxon>
        <taxon>Chitinophagaceae</taxon>
        <taxon>Niastella</taxon>
    </lineage>
</organism>
<dbReference type="SMART" id="SM00317">
    <property type="entry name" value="SET"/>
    <property type="match status" value="1"/>
</dbReference>
<gene>
    <name evidence="2" type="ORF">FAM09_24455</name>
</gene>
<dbReference type="PANTHER" id="PTHR46167">
    <property type="entry name" value="N-LYSINE METHYLTRANSFERASE KMT5A"/>
    <property type="match status" value="1"/>
</dbReference>
<dbReference type="PANTHER" id="PTHR46167:SF1">
    <property type="entry name" value="N-LYSINE METHYLTRANSFERASE KMT5A"/>
    <property type="match status" value="1"/>
</dbReference>
<dbReference type="AlphaFoldDB" id="A0A4S8HGM0"/>
<dbReference type="EMBL" id="STFF01000008">
    <property type="protein sequence ID" value="THU34177.1"/>
    <property type="molecule type" value="Genomic_DNA"/>
</dbReference>
<sequence length="211" mass="23722">MAFLEKQLYVKKSTLPGAGNGLFTKKFIPKGTRIVEYKGRTRTWKEVQQDEEESPYIYYVKRNFVIDALNDKKAMARYANDARGLQRVKNINNNAEYVEDGTRVFIEAAKDIPARAEIFVGYGPEYWQVIRHNMRIDEKEKKKLLTNGTKVNGKVNGRKVNGKKVNGEAAKVNGKATKVNGRKVNGTKVNGNAVKTNGEAVKAKVNGKKRA</sequence>
<dbReference type="GO" id="GO:0006357">
    <property type="term" value="P:regulation of transcription by RNA polymerase II"/>
    <property type="evidence" value="ECO:0007669"/>
    <property type="project" value="TreeGrafter"/>
</dbReference>
<dbReference type="InterPro" id="IPR001214">
    <property type="entry name" value="SET_dom"/>
</dbReference>
<dbReference type="Proteomes" id="UP000306918">
    <property type="component" value="Unassembled WGS sequence"/>
</dbReference>
<name>A0A4S8HGM0_9BACT</name>
<comment type="caution">
    <text evidence="2">The sequence shown here is derived from an EMBL/GenBank/DDBJ whole genome shotgun (WGS) entry which is preliminary data.</text>
</comment>